<keyword evidence="4" id="KW-0804">Transcription</keyword>
<dbReference type="InterPro" id="IPR036390">
    <property type="entry name" value="WH_DNA-bd_sf"/>
</dbReference>
<dbReference type="Proteomes" id="UP000034071">
    <property type="component" value="Chromosome"/>
</dbReference>
<evidence type="ECO:0000256" key="2">
    <source>
        <dbReference type="ARBA" id="ARBA00023015"/>
    </source>
</evidence>
<dbReference type="GO" id="GO:0003700">
    <property type="term" value="F:DNA-binding transcription factor activity"/>
    <property type="evidence" value="ECO:0007669"/>
    <property type="project" value="InterPro"/>
</dbReference>
<dbReference type="EMBL" id="CP010975">
    <property type="protein sequence ID" value="AKE52043.1"/>
    <property type="molecule type" value="Genomic_DNA"/>
</dbReference>
<dbReference type="PROSITE" id="PS50931">
    <property type="entry name" value="HTH_LYSR"/>
    <property type="match status" value="1"/>
</dbReference>
<dbReference type="Gene3D" id="3.40.190.290">
    <property type="match status" value="1"/>
</dbReference>
<evidence type="ECO:0000259" key="5">
    <source>
        <dbReference type="PROSITE" id="PS50931"/>
    </source>
</evidence>
<dbReference type="PANTHER" id="PTHR30126:SF88">
    <property type="entry name" value="TRANSCRIPTIONAL REGULATOR-RELATED"/>
    <property type="match status" value="1"/>
</dbReference>
<dbReference type="AlphaFoldDB" id="A0A0F6RC22"/>
<keyword evidence="3" id="KW-0238">DNA-binding</keyword>
<accession>A0A0F6RC22</accession>
<dbReference type="InterPro" id="IPR000847">
    <property type="entry name" value="LysR_HTH_N"/>
</dbReference>
<evidence type="ECO:0000313" key="6">
    <source>
        <dbReference type="EMBL" id="AKE52043.1"/>
    </source>
</evidence>
<protein>
    <submittedName>
        <fullName evidence="6">LysR family transcriptional regulator</fullName>
    </submittedName>
</protein>
<dbReference type="Pfam" id="PF03466">
    <property type="entry name" value="LysR_substrate"/>
    <property type="match status" value="1"/>
</dbReference>
<organism evidence="6 7">
    <name type="scientific">Kangiella geojedonensis</name>
    <dbReference type="NCBI Taxonomy" id="914150"/>
    <lineage>
        <taxon>Bacteria</taxon>
        <taxon>Pseudomonadati</taxon>
        <taxon>Pseudomonadota</taxon>
        <taxon>Gammaproteobacteria</taxon>
        <taxon>Kangiellales</taxon>
        <taxon>Kangiellaceae</taxon>
        <taxon>Kangiella</taxon>
    </lineage>
</organism>
<dbReference type="PATRIC" id="fig|914150.5.peg.1099"/>
<dbReference type="RefSeq" id="WP_046561161.1">
    <property type="nucleotide sequence ID" value="NZ_CP010975.1"/>
</dbReference>
<dbReference type="InterPro" id="IPR005119">
    <property type="entry name" value="LysR_subst-bd"/>
</dbReference>
<reference evidence="6 7" key="1">
    <citation type="submission" date="2015-02" db="EMBL/GenBank/DDBJ databases">
        <title>Complete genome sequence of Kangiella geojedonensis strain YCS-5T.</title>
        <authorList>
            <person name="Kim K.M."/>
        </authorList>
    </citation>
    <scope>NUCLEOTIDE SEQUENCE [LARGE SCALE GENOMIC DNA]</scope>
    <source>
        <strain evidence="6 7">YCS-5</strain>
    </source>
</reference>
<feature type="domain" description="HTH lysR-type" evidence="5">
    <location>
        <begin position="4"/>
        <end position="61"/>
    </location>
</feature>
<evidence type="ECO:0000256" key="3">
    <source>
        <dbReference type="ARBA" id="ARBA00023125"/>
    </source>
</evidence>
<evidence type="ECO:0000313" key="7">
    <source>
        <dbReference type="Proteomes" id="UP000034071"/>
    </source>
</evidence>
<dbReference type="STRING" id="914150.TQ33_1083"/>
<dbReference type="GO" id="GO:0000976">
    <property type="term" value="F:transcription cis-regulatory region binding"/>
    <property type="evidence" value="ECO:0007669"/>
    <property type="project" value="TreeGrafter"/>
</dbReference>
<dbReference type="PANTHER" id="PTHR30126">
    <property type="entry name" value="HTH-TYPE TRANSCRIPTIONAL REGULATOR"/>
    <property type="match status" value="1"/>
</dbReference>
<evidence type="ECO:0000256" key="1">
    <source>
        <dbReference type="ARBA" id="ARBA00009437"/>
    </source>
</evidence>
<proteinExistence type="inferred from homology"/>
<dbReference type="Gene3D" id="1.10.10.10">
    <property type="entry name" value="Winged helix-like DNA-binding domain superfamily/Winged helix DNA-binding domain"/>
    <property type="match status" value="1"/>
</dbReference>
<keyword evidence="7" id="KW-1185">Reference proteome</keyword>
<dbReference type="HOGENOM" id="CLU_039613_35_2_6"/>
<dbReference type="OrthoDB" id="6988449at2"/>
<dbReference type="KEGG" id="kge:TQ33_1083"/>
<dbReference type="SUPFAM" id="SSF46785">
    <property type="entry name" value="Winged helix' DNA-binding domain"/>
    <property type="match status" value="1"/>
</dbReference>
<comment type="similarity">
    <text evidence="1">Belongs to the LysR transcriptional regulatory family.</text>
</comment>
<gene>
    <name evidence="6" type="ORF">TQ33_1083</name>
</gene>
<evidence type="ECO:0000256" key="4">
    <source>
        <dbReference type="ARBA" id="ARBA00023163"/>
    </source>
</evidence>
<sequence length="300" mass="33396">MLRITLEQWRMFKSVVEYGGFNQASEGVNKSQSSIHNAVGKIEDTLGVKLFKVVGRKTEITKAGEMMLRRANYLLDEAAKVEAVGQTLGEGIEAQLRVAVDEVFPQRILYEVLDSISSQYPLLNIEIMESVLAGANELLESGEADIAVSPIELGDSFSEELCQLEMMAVACPSHPLHQLDRELELQDLRSFRQIVVRDSAVSHEKDEGWLGANQRWTVSHMRTSIDMITKGLGFAWLPVSSIDQELVNGSLIPLKLKQGRIRNVQLHLVFKDGDRLGPAARSFIGELRHKTLSLPTSESV</sequence>
<dbReference type="SUPFAM" id="SSF53850">
    <property type="entry name" value="Periplasmic binding protein-like II"/>
    <property type="match status" value="1"/>
</dbReference>
<dbReference type="Pfam" id="PF00126">
    <property type="entry name" value="HTH_1"/>
    <property type="match status" value="1"/>
</dbReference>
<dbReference type="InterPro" id="IPR036388">
    <property type="entry name" value="WH-like_DNA-bd_sf"/>
</dbReference>
<name>A0A0F6RC22_9GAMM</name>
<keyword evidence="2" id="KW-0805">Transcription regulation</keyword>